<dbReference type="EMBL" id="JAWJWF010000004">
    <property type="protein sequence ID" value="KAK6633343.1"/>
    <property type="molecule type" value="Genomic_DNA"/>
</dbReference>
<dbReference type="Proteomes" id="UP001359485">
    <property type="component" value="Unassembled WGS sequence"/>
</dbReference>
<evidence type="ECO:0000256" key="2">
    <source>
        <dbReference type="ARBA" id="ARBA00022777"/>
    </source>
</evidence>
<evidence type="ECO:0000313" key="5">
    <source>
        <dbReference type="Proteomes" id="UP001359485"/>
    </source>
</evidence>
<evidence type="ECO:0000259" key="3">
    <source>
        <dbReference type="Pfam" id="PF00294"/>
    </source>
</evidence>
<dbReference type="PROSITE" id="PS00584">
    <property type="entry name" value="PFKB_KINASES_2"/>
    <property type="match status" value="1"/>
</dbReference>
<keyword evidence="2" id="KW-0418">Kinase</keyword>
<accession>A0ABR1B1U7</accession>
<keyword evidence="5" id="KW-1185">Reference proteome</keyword>
<proteinExistence type="predicted"/>
<reference evidence="4 5" key="1">
    <citation type="submission" date="2023-09" db="EMBL/GenBank/DDBJ databases">
        <title>Genomes of two closely related lineages of the louse Polyplax serrata with different host specificities.</title>
        <authorList>
            <person name="Martinu J."/>
            <person name="Tarabai H."/>
            <person name="Stefka J."/>
            <person name="Hypsa V."/>
        </authorList>
    </citation>
    <scope>NUCLEOTIDE SEQUENCE [LARGE SCALE GENOMIC DNA]</scope>
    <source>
        <strain evidence="4">98ZLc_SE</strain>
    </source>
</reference>
<evidence type="ECO:0000313" key="4">
    <source>
        <dbReference type="EMBL" id="KAK6633343.1"/>
    </source>
</evidence>
<evidence type="ECO:0000256" key="1">
    <source>
        <dbReference type="ARBA" id="ARBA00022679"/>
    </source>
</evidence>
<dbReference type="Gene3D" id="3.40.1190.20">
    <property type="match status" value="1"/>
</dbReference>
<dbReference type="SUPFAM" id="SSF53613">
    <property type="entry name" value="Ribokinase-like"/>
    <property type="match status" value="1"/>
</dbReference>
<feature type="domain" description="Carbohydrate kinase PfkB" evidence="3">
    <location>
        <begin position="4"/>
        <end position="102"/>
    </location>
</feature>
<gene>
    <name evidence="4" type="ORF">RUM44_003945</name>
</gene>
<dbReference type="InterPro" id="IPR002173">
    <property type="entry name" value="Carboh/pur_kinase_PfkB_CS"/>
</dbReference>
<name>A0ABR1B1U7_POLSC</name>
<protein>
    <recommendedName>
        <fullName evidence="3">Carbohydrate kinase PfkB domain-containing protein</fullName>
    </recommendedName>
</protein>
<dbReference type="InterPro" id="IPR011611">
    <property type="entry name" value="PfkB_dom"/>
</dbReference>
<comment type="caution">
    <text evidence="4">The sequence shown here is derived from an EMBL/GenBank/DDBJ whole genome shotgun (WGS) entry which is preliminary data.</text>
</comment>
<dbReference type="Pfam" id="PF00294">
    <property type="entry name" value="PfkB"/>
    <property type="match status" value="1"/>
</dbReference>
<sequence length="112" mass="12180">MSDLIDNIIITLGKEGVLIIRKGDSSDPFFTNSIKPRYIKREGSVTHRVYLPELVTESDIVNVSGAGDCFVSGFVAAMLRGESEKSCIKLGFKCSAASLKCFKPVPSNFSET</sequence>
<keyword evidence="1" id="KW-0808">Transferase</keyword>
<organism evidence="4 5">
    <name type="scientific">Polyplax serrata</name>
    <name type="common">Common mouse louse</name>
    <dbReference type="NCBI Taxonomy" id="468196"/>
    <lineage>
        <taxon>Eukaryota</taxon>
        <taxon>Metazoa</taxon>
        <taxon>Ecdysozoa</taxon>
        <taxon>Arthropoda</taxon>
        <taxon>Hexapoda</taxon>
        <taxon>Insecta</taxon>
        <taxon>Pterygota</taxon>
        <taxon>Neoptera</taxon>
        <taxon>Paraneoptera</taxon>
        <taxon>Psocodea</taxon>
        <taxon>Troctomorpha</taxon>
        <taxon>Phthiraptera</taxon>
        <taxon>Anoplura</taxon>
        <taxon>Polyplacidae</taxon>
        <taxon>Polyplax</taxon>
    </lineage>
</organism>
<dbReference type="InterPro" id="IPR029056">
    <property type="entry name" value="Ribokinase-like"/>
</dbReference>